<keyword evidence="7 10" id="KW-0862">Zinc</keyword>
<evidence type="ECO:0000256" key="5">
    <source>
        <dbReference type="ARBA" id="ARBA00022723"/>
    </source>
</evidence>
<feature type="active site" description="Proton acceptor" evidence="9">
    <location>
        <position position="947"/>
    </location>
</feature>
<comment type="similarity">
    <text evidence="2">Belongs to the peptidase M20A family.</text>
</comment>
<feature type="binding site" evidence="10">
    <location>
        <position position="1188"/>
    </location>
    <ligand>
        <name>Zn(2+)</name>
        <dbReference type="ChEBI" id="CHEBI:29105"/>
        <label>2</label>
    </ligand>
</feature>
<feature type="active site" evidence="9">
    <location>
        <position position="882"/>
    </location>
</feature>
<dbReference type="FunFam" id="3.40.630.10:FF:000019">
    <property type="entry name" value="Aminoacylase 1"/>
    <property type="match status" value="2"/>
</dbReference>
<comment type="subcellular location">
    <subcellularLocation>
        <location evidence="1">Cytoplasm</location>
    </subcellularLocation>
</comment>
<feature type="binding site" evidence="10">
    <location>
        <position position="880"/>
    </location>
    <ligand>
        <name>Zn(2+)</name>
        <dbReference type="ChEBI" id="CHEBI:29105"/>
        <label>1</label>
    </ligand>
</feature>
<dbReference type="InterPro" id="IPR052083">
    <property type="entry name" value="Aminoacylase-1_M20A"/>
</dbReference>
<dbReference type="Gene3D" id="3.30.70.360">
    <property type="match status" value="3"/>
</dbReference>
<organism evidence="12 13">
    <name type="scientific">Papaver somniferum</name>
    <name type="common">Opium poppy</name>
    <dbReference type="NCBI Taxonomy" id="3469"/>
    <lineage>
        <taxon>Eukaryota</taxon>
        <taxon>Viridiplantae</taxon>
        <taxon>Streptophyta</taxon>
        <taxon>Embryophyta</taxon>
        <taxon>Tracheophyta</taxon>
        <taxon>Spermatophyta</taxon>
        <taxon>Magnoliopsida</taxon>
        <taxon>Ranunculales</taxon>
        <taxon>Papaveraceae</taxon>
        <taxon>Papaveroideae</taxon>
        <taxon>Papaver</taxon>
    </lineage>
</organism>
<keyword evidence="13" id="KW-1185">Reference proteome</keyword>
<dbReference type="InterPro" id="IPR010159">
    <property type="entry name" value="N-acyl_aa_amidohydrolase"/>
</dbReference>
<dbReference type="PROSITE" id="PS00758">
    <property type="entry name" value="ARGE_DAPE_CPG2_1"/>
    <property type="match status" value="2"/>
</dbReference>
<name>A0A4Y7K510_PAPSO</name>
<keyword evidence="4" id="KW-0963">Cytoplasm</keyword>
<evidence type="ECO:0000256" key="1">
    <source>
        <dbReference type="ARBA" id="ARBA00004496"/>
    </source>
</evidence>
<dbReference type="FunFam" id="1.10.150.900:FF:000001">
    <property type="entry name" value="Aminoacylase-1, putative"/>
    <property type="match status" value="2"/>
</dbReference>
<dbReference type="Pfam" id="PF01546">
    <property type="entry name" value="Peptidase_M20"/>
    <property type="match status" value="3"/>
</dbReference>
<dbReference type="InterPro" id="IPR002933">
    <property type="entry name" value="Peptidase_M20"/>
</dbReference>
<dbReference type="Gene3D" id="3.40.630.10">
    <property type="entry name" value="Zn peptidases"/>
    <property type="match status" value="3"/>
</dbReference>
<dbReference type="GO" id="GO:0005737">
    <property type="term" value="C:cytoplasm"/>
    <property type="evidence" value="ECO:0007669"/>
    <property type="project" value="UniProtKB-SubCell"/>
</dbReference>
<proteinExistence type="inferred from homology"/>
<protein>
    <recommendedName>
        <fullName evidence="3">N-acyl-aliphatic-L-amino acid amidohydrolase</fullName>
        <ecNumber evidence="3">3.5.1.14</ecNumber>
    </recommendedName>
    <alternativeName>
        <fullName evidence="8">N-acyl-L-amino-acid amidohydrolase</fullName>
    </alternativeName>
</protein>
<evidence type="ECO:0000256" key="4">
    <source>
        <dbReference type="ARBA" id="ARBA00022490"/>
    </source>
</evidence>
<dbReference type="STRING" id="3469.A0A4Y7K510"/>
<dbReference type="GO" id="GO:0006520">
    <property type="term" value="P:amino acid metabolic process"/>
    <property type="evidence" value="ECO:0007669"/>
    <property type="project" value="InterPro"/>
</dbReference>
<evidence type="ECO:0000256" key="9">
    <source>
        <dbReference type="PIRSR" id="PIRSR610159-1"/>
    </source>
</evidence>
<sequence length="1229" mass="137280">MENKLKIKLFVHSIIKISFIIFLSLKIFPVESSPEIISRFQQYLQINTAHPNPKYYESAEFIISQAKSLNLEYDTLEFVNGKPLVLLKWTGKNQNLPSILLNSHTYVVPAEHHKWNHSPFDANVDEFGDIYARGSQDMKCVGLQYLEAIRRLKASGFQPIRTVYLSFIPDEEIGGHDGAEKFAESEKFKKLNVGIVLDEGLPSPDENYRIFYAEKCAWWLTIKATGLPGHGAKLYDNSAMENLLKSIESARRFRASQFDLVKAGLMAEGEVVSVNMVFLKAGTPTPTGFVMNLQPSEAEAGFDVIVPPTADPVALEKRISEEWAPSSRNMTFELLEGAVEKANGKLGKPEIFPASTDARYFRKQGLPAIGYSPMINTPVLLHDHNEFLNQAEYLKGIAVYESIIKEYTSYIELTSDEASRDELIRNPRICQGKPLVLLKWTGKNQKLPSILLNSHTDVVPVEHHKWKHPPFDANVDQLGNIYARGSQDMKCVGLQYIEAIRQLKSSGFEPSRTVYLSFVPDEEIGGLAGAQTFAESEDFKKMNIGIVLDEGLASPNENYRMFYAERSPWWLVIKATGLPGHGAKLYDNSAMENLLKSIEIVRRFRASQFDLVKAGLKAEGEVISVNMAFLKAGTPTPTGFVMNLQPSEAEAGFNIRIPPTADATSSERRISEEWAPSSRNMTFEFQEKIPVYDKFGKPVFTATDSSNPWWGLLEGAVKKANGKLGKPEIFAASTDARYFRDQGLPAIGFSPMANTPILLHEHNESSLKTRSHLSETPFWPLTNKIMEVSLNAIVTILLFILITSSVQSSTEIITRFQQYLQINTAHPNPKYYGAADFIISQAKSLNLGFETLEFVKGKPVVLLKWTGKNQNLPSILLNSHTDVVPAEHSKWIYPPFDANVDEFGDIYARGSQDMKCVGLQYLEAIRRLKTSGFQPIRTVYLSFVPDEEIGGRTGAKKLAESEIFSKMNVGIVLDEGLASPNETYRIFYAERSAWSLVIKATGSPGHGAKLYDNSAMENLLKSIESVRRFRASQFDMVKAGLKAEGEVISVNMAFLQAGTPSPTGFIMNLQPSEAEAGFDIRLPPFADPASLEKRISEEWAPSTRNMTFKLGQYKPKTQIDDKSGKAHISPTDSSYAWWKLLEDAVKKANGKLGMPEVFPASTDAKYFRDQGVPAIGFSPMANTPILLHDHNEFLNQAEYLKGIQMYESIIKEFTSYAGSESDEASREDL</sequence>
<dbReference type="PROSITE" id="PS00759">
    <property type="entry name" value="ARGE_DAPE_CPG2_2"/>
    <property type="match status" value="3"/>
</dbReference>
<evidence type="ECO:0000256" key="7">
    <source>
        <dbReference type="ARBA" id="ARBA00022833"/>
    </source>
</evidence>
<dbReference type="FunFam" id="3.30.70.360:FF:000009">
    <property type="entry name" value="aminoacylase-1 isoform X1"/>
    <property type="match status" value="3"/>
</dbReference>
<evidence type="ECO:0000256" key="2">
    <source>
        <dbReference type="ARBA" id="ARBA00006247"/>
    </source>
</evidence>
<dbReference type="OMA" id="KWTGKNQ"/>
<dbReference type="EMBL" id="CM010720">
    <property type="protein sequence ID" value="RZC67432.1"/>
    <property type="molecule type" value="Genomic_DNA"/>
</dbReference>
<comment type="cofactor">
    <cofactor evidence="10">
        <name>Zn(2+)</name>
        <dbReference type="ChEBI" id="CHEBI:29105"/>
    </cofactor>
    <text evidence="10">Binds 2 Zn(2+) ions per subunit.</text>
</comment>
<feature type="binding site" evidence="10">
    <location>
        <position position="913"/>
    </location>
    <ligand>
        <name>Zn(2+)</name>
        <dbReference type="ChEBI" id="CHEBI:29105"/>
        <label>1</label>
    </ligand>
</feature>
<evidence type="ECO:0000256" key="6">
    <source>
        <dbReference type="ARBA" id="ARBA00022801"/>
    </source>
</evidence>
<evidence type="ECO:0000259" key="11">
    <source>
        <dbReference type="Pfam" id="PF07687"/>
    </source>
</evidence>
<dbReference type="AlphaFoldDB" id="A0A4Y7K510"/>
<dbReference type="InterPro" id="IPR011650">
    <property type="entry name" value="Peptidase_M20_dimer"/>
</dbReference>
<keyword evidence="6" id="KW-0378">Hydrolase</keyword>
<evidence type="ECO:0000313" key="12">
    <source>
        <dbReference type="EMBL" id="RZC67432.1"/>
    </source>
</evidence>
<evidence type="ECO:0000313" key="13">
    <source>
        <dbReference type="Proteomes" id="UP000316621"/>
    </source>
</evidence>
<dbReference type="GO" id="GO:0046872">
    <property type="term" value="F:metal ion binding"/>
    <property type="evidence" value="ECO:0007669"/>
    <property type="project" value="UniProtKB-KW"/>
</dbReference>
<keyword evidence="5 10" id="KW-0479">Metal-binding</keyword>
<evidence type="ECO:0000256" key="8">
    <source>
        <dbReference type="ARBA" id="ARBA00029656"/>
    </source>
</evidence>
<dbReference type="PANTHER" id="PTHR45892:SF1">
    <property type="entry name" value="AMINOACYLASE-1"/>
    <property type="match status" value="1"/>
</dbReference>
<dbReference type="Pfam" id="PF07687">
    <property type="entry name" value="M20_dimer"/>
    <property type="match status" value="1"/>
</dbReference>
<feature type="domain" description="Peptidase M20 dimerisation" evidence="11">
    <location>
        <begin position="988"/>
        <end position="1097"/>
    </location>
</feature>
<feature type="binding site" evidence="10">
    <location>
        <position position="975"/>
    </location>
    <ligand>
        <name>Zn(2+)</name>
        <dbReference type="ChEBI" id="CHEBI:29105"/>
        <label>1</label>
    </ligand>
</feature>
<dbReference type="CDD" id="cd05646">
    <property type="entry name" value="M20_AcylaseI_like"/>
    <property type="match status" value="1"/>
</dbReference>
<dbReference type="InterPro" id="IPR001261">
    <property type="entry name" value="ArgE/DapE_CS"/>
</dbReference>
<dbReference type="PANTHER" id="PTHR45892">
    <property type="entry name" value="AMINOACYLASE-1"/>
    <property type="match status" value="1"/>
</dbReference>
<dbReference type="SUPFAM" id="SSF53187">
    <property type="entry name" value="Zn-dependent exopeptidases"/>
    <property type="match status" value="3"/>
</dbReference>
<feature type="binding site" evidence="10">
    <location>
        <position position="948"/>
    </location>
    <ligand>
        <name>Zn(2+)</name>
        <dbReference type="ChEBI" id="CHEBI:29105"/>
        <label>2</label>
    </ligand>
</feature>
<feature type="binding site" evidence="10">
    <location>
        <position position="913"/>
    </location>
    <ligand>
        <name>Zn(2+)</name>
        <dbReference type="ChEBI" id="CHEBI:29105"/>
        <label>2</label>
    </ligand>
</feature>
<reference evidence="12 13" key="1">
    <citation type="journal article" date="2018" name="Science">
        <title>The opium poppy genome and morphinan production.</title>
        <authorList>
            <person name="Guo L."/>
            <person name="Winzer T."/>
            <person name="Yang X."/>
            <person name="Li Y."/>
            <person name="Ning Z."/>
            <person name="He Z."/>
            <person name="Teodor R."/>
            <person name="Lu Y."/>
            <person name="Bowser T.A."/>
            <person name="Graham I.A."/>
            <person name="Ye K."/>
        </authorList>
    </citation>
    <scope>NUCLEOTIDE SEQUENCE [LARGE SCALE GENOMIC DNA]</scope>
    <source>
        <strain evidence="13">cv. HN1</strain>
        <tissue evidence="12">Leaves</tissue>
    </source>
</reference>
<gene>
    <name evidence="12" type="ORF">C5167_011131</name>
</gene>
<evidence type="ECO:0000256" key="3">
    <source>
        <dbReference type="ARBA" id="ARBA00011913"/>
    </source>
</evidence>
<evidence type="ECO:0000256" key="10">
    <source>
        <dbReference type="PIRSR" id="PIRSR610159-2"/>
    </source>
</evidence>
<dbReference type="NCBIfam" id="TIGR01880">
    <property type="entry name" value="Ac-peptdase-euk"/>
    <property type="match status" value="3"/>
</dbReference>
<dbReference type="Gene3D" id="1.10.150.900">
    <property type="match status" value="3"/>
</dbReference>
<accession>A0A4Y7K510</accession>
<dbReference type="GO" id="GO:0004046">
    <property type="term" value="F:aminoacylase activity"/>
    <property type="evidence" value="ECO:0007669"/>
    <property type="project" value="UniProtKB-EC"/>
</dbReference>
<dbReference type="EC" id="3.5.1.14" evidence="3"/>
<dbReference type="Gramene" id="RZC67432">
    <property type="protein sequence ID" value="RZC67432"/>
    <property type="gene ID" value="C5167_011131"/>
</dbReference>
<dbReference type="Proteomes" id="UP000316621">
    <property type="component" value="Chromosome 6"/>
</dbReference>